<protein>
    <recommendedName>
        <fullName evidence="1">Tf2-1-like SH3-like domain-containing protein</fullName>
    </recommendedName>
</protein>
<proteinExistence type="predicted"/>
<dbReference type="Proteomes" id="UP001497516">
    <property type="component" value="Chromosome 10"/>
</dbReference>
<reference evidence="2 3" key="1">
    <citation type="submission" date="2024-04" db="EMBL/GenBank/DDBJ databases">
        <authorList>
            <person name="Fracassetti M."/>
        </authorList>
    </citation>
    <scope>NUCLEOTIDE SEQUENCE [LARGE SCALE GENOMIC DNA]</scope>
</reference>
<sequence length="122" mass="13980">MRKERFPQQRRSKLLPRGDGPFQVLTRINDNAYLASFLEDDLDLRANPFQVEGDDEDINTKAITSPTLVQEERGPITRSQAKAFKGRLQSYLAEHFPSLESNSFIGQYVNVIHVQDEKEGRS</sequence>
<evidence type="ECO:0000313" key="2">
    <source>
        <dbReference type="EMBL" id="CAL1359621.1"/>
    </source>
</evidence>
<feature type="domain" description="Tf2-1-like SH3-like" evidence="1">
    <location>
        <begin position="2"/>
        <end position="33"/>
    </location>
</feature>
<accession>A0AAV2CU17</accession>
<organism evidence="2 3">
    <name type="scientific">Linum trigynum</name>
    <dbReference type="NCBI Taxonomy" id="586398"/>
    <lineage>
        <taxon>Eukaryota</taxon>
        <taxon>Viridiplantae</taxon>
        <taxon>Streptophyta</taxon>
        <taxon>Embryophyta</taxon>
        <taxon>Tracheophyta</taxon>
        <taxon>Spermatophyta</taxon>
        <taxon>Magnoliopsida</taxon>
        <taxon>eudicotyledons</taxon>
        <taxon>Gunneridae</taxon>
        <taxon>Pentapetalae</taxon>
        <taxon>rosids</taxon>
        <taxon>fabids</taxon>
        <taxon>Malpighiales</taxon>
        <taxon>Linaceae</taxon>
        <taxon>Linum</taxon>
    </lineage>
</organism>
<keyword evidence="3" id="KW-1185">Reference proteome</keyword>
<evidence type="ECO:0000313" key="3">
    <source>
        <dbReference type="Proteomes" id="UP001497516"/>
    </source>
</evidence>
<dbReference type="EMBL" id="OZ034814">
    <property type="protein sequence ID" value="CAL1359621.1"/>
    <property type="molecule type" value="Genomic_DNA"/>
</dbReference>
<evidence type="ECO:0000259" key="1">
    <source>
        <dbReference type="Pfam" id="PF24626"/>
    </source>
</evidence>
<name>A0AAV2CU17_9ROSI</name>
<dbReference type="Pfam" id="PF24626">
    <property type="entry name" value="SH3_Tf2-1"/>
    <property type="match status" value="1"/>
</dbReference>
<gene>
    <name evidence="2" type="ORF">LTRI10_LOCUS7095</name>
</gene>
<dbReference type="AlphaFoldDB" id="A0AAV2CU17"/>
<dbReference type="InterPro" id="IPR056924">
    <property type="entry name" value="SH3_Tf2-1"/>
</dbReference>